<dbReference type="EnsemblMetazoa" id="RPRC017700-RA">
    <property type="protein sequence ID" value="RPRC017700-PA"/>
    <property type="gene ID" value="RPRC017700"/>
</dbReference>
<protein>
    <submittedName>
        <fullName evidence="1">Uncharacterized protein</fullName>
    </submittedName>
</protein>
<evidence type="ECO:0000313" key="2">
    <source>
        <dbReference type="Proteomes" id="UP000015103"/>
    </source>
</evidence>
<proteinExistence type="predicted"/>
<sequence>MSCHRYCLRLSLSEQPVTASSEYFAIDPSKGQQFLLFKLNTHSVITLLITSSSSNQVVHYPLSHSLSITCIFLLSHCL</sequence>
<organism evidence="1 2">
    <name type="scientific">Rhodnius prolixus</name>
    <name type="common">Triatomid bug</name>
    <dbReference type="NCBI Taxonomy" id="13249"/>
    <lineage>
        <taxon>Eukaryota</taxon>
        <taxon>Metazoa</taxon>
        <taxon>Ecdysozoa</taxon>
        <taxon>Arthropoda</taxon>
        <taxon>Hexapoda</taxon>
        <taxon>Insecta</taxon>
        <taxon>Pterygota</taxon>
        <taxon>Neoptera</taxon>
        <taxon>Paraneoptera</taxon>
        <taxon>Hemiptera</taxon>
        <taxon>Heteroptera</taxon>
        <taxon>Panheteroptera</taxon>
        <taxon>Cimicomorpha</taxon>
        <taxon>Reduviidae</taxon>
        <taxon>Triatominae</taxon>
        <taxon>Rhodnius</taxon>
    </lineage>
</organism>
<keyword evidence="2" id="KW-1185">Reference proteome</keyword>
<evidence type="ECO:0000313" key="1">
    <source>
        <dbReference type="EnsemblMetazoa" id="RPRC017700-PA"/>
    </source>
</evidence>
<dbReference type="AlphaFoldDB" id="A0A905R0M2"/>
<reference evidence="1" key="1">
    <citation type="submission" date="2022-10" db="UniProtKB">
        <authorList>
            <consortium name="EnsemblMetazoa"/>
        </authorList>
    </citation>
    <scope>IDENTIFICATION</scope>
</reference>
<dbReference type="Proteomes" id="UP000015103">
    <property type="component" value="Unassembled WGS sequence"/>
</dbReference>
<accession>A0A905R0M2</accession>
<dbReference type="EMBL" id="ACPB03000442">
    <property type="status" value="NOT_ANNOTATED_CDS"/>
    <property type="molecule type" value="Genomic_DNA"/>
</dbReference>
<name>A0A905R0M2_RHOPR</name>